<dbReference type="PANTHER" id="PTHR11527">
    <property type="entry name" value="HEAT-SHOCK PROTEIN 20 FAMILY MEMBER"/>
    <property type="match status" value="1"/>
</dbReference>
<name>A0A250KYR4_9GAMM</name>
<dbReference type="AlphaFoldDB" id="A0A250KYR4"/>
<evidence type="ECO:0000259" key="3">
    <source>
        <dbReference type="PROSITE" id="PS01031"/>
    </source>
</evidence>
<dbReference type="CDD" id="cd06464">
    <property type="entry name" value="ACD_sHsps-like"/>
    <property type="match status" value="1"/>
</dbReference>
<dbReference type="PROSITE" id="PS01031">
    <property type="entry name" value="SHSP"/>
    <property type="match status" value="1"/>
</dbReference>
<protein>
    <submittedName>
        <fullName evidence="4">Molecular chaperone</fullName>
    </submittedName>
</protein>
<sequence length="130" mass="14627">MTETQEVAARRSADVQKPERQIVLNPPVDICEDAEGITLVADMPGVSKERLNIEVDKNGLLIEGDAHFEMPEGIKALYADVRSTRYRRSFSLSPELESNNIDATLKDGVLTLKIPKRAELRPRRIEVRVD</sequence>
<dbReference type="InterPro" id="IPR002068">
    <property type="entry name" value="A-crystallin/Hsp20_dom"/>
</dbReference>
<dbReference type="SUPFAM" id="SSF49764">
    <property type="entry name" value="HSP20-like chaperones"/>
    <property type="match status" value="1"/>
</dbReference>
<gene>
    <name evidence="4" type="ORF">sS8_4732</name>
</gene>
<dbReference type="EMBL" id="AP017928">
    <property type="protein sequence ID" value="BBA36656.1"/>
    <property type="molecule type" value="Genomic_DNA"/>
</dbReference>
<evidence type="ECO:0000313" key="4">
    <source>
        <dbReference type="EMBL" id="BBA36656.1"/>
    </source>
</evidence>
<dbReference type="KEGG" id="mmai:sS8_4732"/>
<evidence type="ECO:0000256" key="2">
    <source>
        <dbReference type="RuleBase" id="RU003616"/>
    </source>
</evidence>
<reference evidence="4 5" key="1">
    <citation type="submission" date="2016-12" db="EMBL/GenBank/DDBJ databases">
        <title>Genome sequencing of Methylocaldum marinum.</title>
        <authorList>
            <person name="Takeuchi M."/>
            <person name="Kamagata Y."/>
            <person name="Hiraoka S."/>
            <person name="Oshima K."/>
            <person name="Hattori M."/>
            <person name="Iwasaki W."/>
        </authorList>
    </citation>
    <scope>NUCLEOTIDE SEQUENCE [LARGE SCALE GENOMIC DNA]</scope>
    <source>
        <strain evidence="4 5">S8</strain>
    </source>
</reference>
<dbReference type="Gene3D" id="2.60.40.790">
    <property type="match status" value="1"/>
</dbReference>
<proteinExistence type="inferred from homology"/>
<comment type="similarity">
    <text evidence="1 2">Belongs to the small heat shock protein (HSP20) family.</text>
</comment>
<dbReference type="RefSeq" id="WP_119631793.1">
    <property type="nucleotide sequence ID" value="NZ_AP017928.1"/>
</dbReference>
<dbReference type="InterPro" id="IPR031107">
    <property type="entry name" value="Small_HSP"/>
</dbReference>
<accession>A0A250KYR4</accession>
<dbReference type="Proteomes" id="UP000266313">
    <property type="component" value="Chromosome"/>
</dbReference>
<organism evidence="4 5">
    <name type="scientific">Methylocaldum marinum</name>
    <dbReference type="NCBI Taxonomy" id="1432792"/>
    <lineage>
        <taxon>Bacteria</taxon>
        <taxon>Pseudomonadati</taxon>
        <taxon>Pseudomonadota</taxon>
        <taxon>Gammaproteobacteria</taxon>
        <taxon>Methylococcales</taxon>
        <taxon>Methylococcaceae</taxon>
        <taxon>Methylocaldum</taxon>
    </lineage>
</organism>
<evidence type="ECO:0000256" key="1">
    <source>
        <dbReference type="PROSITE-ProRule" id="PRU00285"/>
    </source>
</evidence>
<keyword evidence="5" id="KW-1185">Reference proteome</keyword>
<dbReference type="Pfam" id="PF00011">
    <property type="entry name" value="HSP20"/>
    <property type="match status" value="1"/>
</dbReference>
<feature type="domain" description="SHSP" evidence="3">
    <location>
        <begin position="19"/>
        <end position="130"/>
    </location>
</feature>
<dbReference type="OrthoDB" id="9788892at2"/>
<evidence type="ECO:0000313" key="5">
    <source>
        <dbReference type="Proteomes" id="UP000266313"/>
    </source>
</evidence>
<dbReference type="InterPro" id="IPR008978">
    <property type="entry name" value="HSP20-like_chaperone"/>
</dbReference>